<keyword evidence="8 9" id="KW-0813">Transport</keyword>
<dbReference type="PANTHER" id="PTHR47019:SF1">
    <property type="entry name" value="LIPID II FLIPPASE MURJ"/>
    <property type="match status" value="1"/>
</dbReference>
<evidence type="ECO:0000256" key="5">
    <source>
        <dbReference type="ARBA" id="ARBA00022984"/>
    </source>
</evidence>
<keyword evidence="11" id="KW-1185">Reference proteome</keyword>
<dbReference type="GO" id="GO:0009252">
    <property type="term" value="P:peptidoglycan biosynthetic process"/>
    <property type="evidence" value="ECO:0007669"/>
    <property type="project" value="UniProtKB-UniRule"/>
</dbReference>
<evidence type="ECO:0000256" key="3">
    <source>
        <dbReference type="ARBA" id="ARBA00022692"/>
    </source>
</evidence>
<feature type="transmembrane region" description="Helical" evidence="8">
    <location>
        <begin position="96"/>
        <end position="117"/>
    </location>
</feature>
<keyword evidence="5 8" id="KW-0573">Peptidoglycan synthesis</keyword>
<dbReference type="GO" id="GO:0008360">
    <property type="term" value="P:regulation of cell shape"/>
    <property type="evidence" value="ECO:0007669"/>
    <property type="project" value="UniProtKB-UniRule"/>
</dbReference>
<reference evidence="10" key="1">
    <citation type="submission" date="2021-03" db="EMBL/GenBank/DDBJ databases">
        <title>Actinotalea soli sp. nov., isolated from soil.</title>
        <authorList>
            <person name="Ping W."/>
            <person name="Zhang J."/>
        </authorList>
    </citation>
    <scope>NUCLEOTIDE SEQUENCE</scope>
    <source>
        <strain evidence="10">BY-33</strain>
    </source>
</reference>
<feature type="transmembrane region" description="Helical" evidence="8">
    <location>
        <begin position="230"/>
        <end position="250"/>
    </location>
</feature>
<evidence type="ECO:0000256" key="8">
    <source>
        <dbReference type="HAMAP-Rule" id="MF_02078"/>
    </source>
</evidence>
<dbReference type="Pfam" id="PF03023">
    <property type="entry name" value="MurJ"/>
    <property type="match status" value="1"/>
</dbReference>
<feature type="transmembrane region" description="Helical" evidence="8">
    <location>
        <begin position="192"/>
        <end position="209"/>
    </location>
</feature>
<dbReference type="PRINTS" id="PR01806">
    <property type="entry name" value="VIRFACTRMVIN"/>
</dbReference>
<keyword evidence="2 8" id="KW-1003">Cell membrane</keyword>
<name>A0A939LSQ8_9CELL</name>
<comment type="function">
    <text evidence="8 9">Involved in peptidoglycan biosynthesis. Transports lipid-linked peptidoglycan precursors from the inner to the outer leaflet of the cytoplasmic membrane.</text>
</comment>
<feature type="transmembrane region" description="Helical" evidence="8">
    <location>
        <begin position="313"/>
        <end position="335"/>
    </location>
</feature>
<feature type="transmembrane region" description="Helical" evidence="8">
    <location>
        <begin position="47"/>
        <end position="67"/>
    </location>
</feature>
<evidence type="ECO:0000256" key="4">
    <source>
        <dbReference type="ARBA" id="ARBA00022960"/>
    </source>
</evidence>
<feature type="transmembrane region" description="Helical" evidence="8">
    <location>
        <begin position="137"/>
        <end position="158"/>
    </location>
</feature>
<feature type="transmembrane region" description="Helical" evidence="8">
    <location>
        <begin position="413"/>
        <end position="431"/>
    </location>
</feature>
<feature type="transmembrane region" description="Helical" evidence="8">
    <location>
        <begin position="12"/>
        <end position="41"/>
    </location>
</feature>
<comment type="caution">
    <text evidence="10">The sequence shown here is derived from an EMBL/GenBank/DDBJ whole genome shotgun (WGS) entry which is preliminary data.</text>
</comment>
<dbReference type="AlphaFoldDB" id="A0A939LSQ8"/>
<evidence type="ECO:0000313" key="10">
    <source>
        <dbReference type="EMBL" id="MBO1753418.1"/>
    </source>
</evidence>
<keyword evidence="6 8" id="KW-1133">Transmembrane helix</keyword>
<dbReference type="InterPro" id="IPR051050">
    <property type="entry name" value="Lipid_II_flippase_MurJ/MviN"/>
</dbReference>
<evidence type="ECO:0000313" key="11">
    <source>
        <dbReference type="Proteomes" id="UP000664209"/>
    </source>
</evidence>
<keyword evidence="4 8" id="KW-0133">Cell shape</keyword>
<evidence type="ECO:0000256" key="2">
    <source>
        <dbReference type="ARBA" id="ARBA00022475"/>
    </source>
</evidence>
<evidence type="ECO:0000256" key="7">
    <source>
        <dbReference type="ARBA" id="ARBA00023136"/>
    </source>
</evidence>
<dbReference type="GO" id="GO:0005886">
    <property type="term" value="C:plasma membrane"/>
    <property type="evidence" value="ECO:0007669"/>
    <property type="project" value="UniProtKB-SubCell"/>
</dbReference>
<dbReference type="NCBIfam" id="TIGR01695">
    <property type="entry name" value="murJ_mviN"/>
    <property type="match status" value="1"/>
</dbReference>
<dbReference type="PANTHER" id="PTHR47019">
    <property type="entry name" value="LIPID II FLIPPASE MURJ"/>
    <property type="match status" value="1"/>
</dbReference>
<keyword evidence="3 8" id="KW-0812">Transmembrane</keyword>
<dbReference type="InterPro" id="IPR004268">
    <property type="entry name" value="MurJ"/>
</dbReference>
<dbReference type="GO" id="GO:0071555">
    <property type="term" value="P:cell wall organization"/>
    <property type="evidence" value="ECO:0007669"/>
    <property type="project" value="UniProtKB-UniRule"/>
</dbReference>
<feature type="transmembrane region" description="Helical" evidence="8">
    <location>
        <begin position="165"/>
        <end position="186"/>
    </location>
</feature>
<feature type="transmembrane region" description="Helical" evidence="8">
    <location>
        <begin position="347"/>
        <end position="367"/>
    </location>
</feature>
<feature type="transmembrane region" description="Helical" evidence="8">
    <location>
        <begin position="387"/>
        <end position="407"/>
    </location>
</feature>
<gene>
    <name evidence="8 10" type="primary">murJ</name>
    <name evidence="10" type="ORF">J4G33_16545</name>
</gene>
<evidence type="ECO:0000256" key="1">
    <source>
        <dbReference type="ARBA" id="ARBA00004651"/>
    </source>
</evidence>
<dbReference type="CDD" id="cd13123">
    <property type="entry name" value="MATE_MurJ_like"/>
    <property type="match status" value="1"/>
</dbReference>
<evidence type="ECO:0000256" key="6">
    <source>
        <dbReference type="ARBA" id="ARBA00022989"/>
    </source>
</evidence>
<keyword evidence="8 9" id="KW-0961">Cell wall biogenesis/degradation</keyword>
<comment type="similarity">
    <text evidence="8 9">Belongs to the MurJ/MviN family.</text>
</comment>
<sequence>MADRPGRWSIARAAVLVTGLTAFSTILGFGRDVVIAAVFGAGPSLDAYLVAQGLMNLVLALVAGAMARSVIPVTAREAAIEDAAGGRCRGHRGFDVALTVTMAVLGIGAVLMGILAAPVTSLLAPGFGPEQAELTASLTRVVLVATVLIAGTNMLAALAQAHGRFTWSALEGVPFNLVMITAAGLFGPRHGVLALAVGFVLGSGARLLLQLPPLRHLGRVRPSMALRDPAFQEVARLVPAMLVGTAVVNINTLVDRAVASTLAEGSITAISYGWRLVHLPEALIITALLVPLYPALGAAATNKPELRRLVGRGMSVTVTVLTPLSVALAVAAHPAVTVAFGHGAFDAPAVASTAGVVVWFAPGLLALGIRQVVVRASYAIGDRRSPVVVSLVAVAVNVVGDVVLAPVMGAPGIALATSVSLIVAGLVNAWLLHRHHAAMPPVGALMARAAVLAVLTWLVGTASRDALPSAPALVVGAVVGLVVCGAYVVGLWLLRAPERTLPWEMLRAARRRP</sequence>
<dbReference type="GO" id="GO:0015648">
    <property type="term" value="F:lipid-linked peptidoglycan transporter activity"/>
    <property type="evidence" value="ECO:0007669"/>
    <property type="project" value="UniProtKB-UniRule"/>
</dbReference>
<dbReference type="EMBL" id="JAGEMK010000012">
    <property type="protein sequence ID" value="MBO1753418.1"/>
    <property type="molecule type" value="Genomic_DNA"/>
</dbReference>
<evidence type="ECO:0000256" key="9">
    <source>
        <dbReference type="PIRNR" id="PIRNR002869"/>
    </source>
</evidence>
<comment type="pathway">
    <text evidence="8">Cell wall biogenesis; peptidoglycan biosynthesis.</text>
</comment>
<dbReference type="PIRSF" id="PIRSF002869">
    <property type="entry name" value="MviN"/>
    <property type="match status" value="1"/>
</dbReference>
<feature type="transmembrane region" description="Helical" evidence="8">
    <location>
        <begin position="472"/>
        <end position="494"/>
    </location>
</feature>
<dbReference type="GO" id="GO:0034204">
    <property type="term" value="P:lipid translocation"/>
    <property type="evidence" value="ECO:0007669"/>
    <property type="project" value="TreeGrafter"/>
</dbReference>
<keyword evidence="7 8" id="KW-0472">Membrane</keyword>
<proteinExistence type="inferred from homology"/>
<feature type="transmembrane region" description="Helical" evidence="8">
    <location>
        <begin position="443"/>
        <end position="460"/>
    </location>
</feature>
<dbReference type="HAMAP" id="MF_02078">
    <property type="entry name" value="MurJ_MviN"/>
    <property type="match status" value="1"/>
</dbReference>
<accession>A0A939LSQ8</accession>
<protein>
    <recommendedName>
        <fullName evidence="8">Probable lipid II flippase MurJ</fullName>
    </recommendedName>
</protein>
<feature type="transmembrane region" description="Helical" evidence="8">
    <location>
        <begin position="282"/>
        <end position="301"/>
    </location>
</feature>
<comment type="subcellular location">
    <subcellularLocation>
        <location evidence="1 8">Cell membrane</location>
        <topology evidence="1 8">Multi-pass membrane protein</topology>
    </subcellularLocation>
</comment>
<dbReference type="Proteomes" id="UP000664209">
    <property type="component" value="Unassembled WGS sequence"/>
</dbReference>
<organism evidence="10 11">
    <name type="scientific">Actinotalea soli</name>
    <dbReference type="NCBI Taxonomy" id="2819234"/>
    <lineage>
        <taxon>Bacteria</taxon>
        <taxon>Bacillati</taxon>
        <taxon>Actinomycetota</taxon>
        <taxon>Actinomycetes</taxon>
        <taxon>Micrococcales</taxon>
        <taxon>Cellulomonadaceae</taxon>
        <taxon>Actinotalea</taxon>
    </lineage>
</organism>
<dbReference type="RefSeq" id="WP_208057104.1">
    <property type="nucleotide sequence ID" value="NZ_JAGEMK010000012.1"/>
</dbReference>